<gene>
    <name evidence="1" type="ORF">AB6A40_005112</name>
</gene>
<comment type="caution">
    <text evidence="1">The sequence shown here is derived from an EMBL/GenBank/DDBJ whole genome shotgun (WGS) entry which is preliminary data.</text>
</comment>
<protein>
    <submittedName>
        <fullName evidence="1">Uncharacterized protein</fullName>
    </submittedName>
</protein>
<reference evidence="1 2" key="1">
    <citation type="submission" date="2024-08" db="EMBL/GenBank/DDBJ databases">
        <title>Gnathostoma spinigerum genome.</title>
        <authorList>
            <person name="Gonzalez-Bertolin B."/>
            <person name="Monzon S."/>
            <person name="Zaballos A."/>
            <person name="Jimenez P."/>
            <person name="Dekumyoy P."/>
            <person name="Varona S."/>
            <person name="Cuesta I."/>
            <person name="Sumanam S."/>
            <person name="Adisakwattana P."/>
            <person name="Gasser R.B."/>
            <person name="Hernandez-Gonzalez A."/>
            <person name="Young N.D."/>
            <person name="Perteguer M.J."/>
        </authorList>
    </citation>
    <scope>NUCLEOTIDE SEQUENCE [LARGE SCALE GENOMIC DNA]</scope>
    <source>
        <strain evidence="1">AL3</strain>
        <tissue evidence="1">Liver</tissue>
    </source>
</reference>
<dbReference type="AlphaFoldDB" id="A0ABD6EN54"/>
<evidence type="ECO:0000313" key="1">
    <source>
        <dbReference type="EMBL" id="MFH4978403.1"/>
    </source>
</evidence>
<accession>A0ABD6EN54</accession>
<evidence type="ECO:0000313" key="2">
    <source>
        <dbReference type="Proteomes" id="UP001608902"/>
    </source>
</evidence>
<dbReference type="EMBL" id="JBGFUD010003170">
    <property type="protein sequence ID" value="MFH4978403.1"/>
    <property type="molecule type" value="Genomic_DNA"/>
</dbReference>
<proteinExistence type="predicted"/>
<sequence length="131" mass="14849">MIQLYGSFCCENCGQLGAFATSGSDRSTDSRIQLVNIANMSFRTCCRTSLNHHYISLHFHFFLCQTLSTCRILLFYQDFKISSLGPPLFAFHIKDRISAVLCSQIYLCADDCGILNLRLKGNLKTLHSKRI</sequence>
<dbReference type="Proteomes" id="UP001608902">
    <property type="component" value="Unassembled WGS sequence"/>
</dbReference>
<keyword evidence="2" id="KW-1185">Reference proteome</keyword>
<organism evidence="1 2">
    <name type="scientific">Gnathostoma spinigerum</name>
    <dbReference type="NCBI Taxonomy" id="75299"/>
    <lineage>
        <taxon>Eukaryota</taxon>
        <taxon>Metazoa</taxon>
        <taxon>Ecdysozoa</taxon>
        <taxon>Nematoda</taxon>
        <taxon>Chromadorea</taxon>
        <taxon>Rhabditida</taxon>
        <taxon>Spirurina</taxon>
        <taxon>Gnathostomatomorpha</taxon>
        <taxon>Gnathostomatoidea</taxon>
        <taxon>Gnathostomatidae</taxon>
        <taxon>Gnathostoma</taxon>
    </lineage>
</organism>
<name>A0ABD6EN54_9BILA</name>